<reference evidence="5" key="1">
    <citation type="submission" date="2018-05" db="EMBL/GenBank/DDBJ databases">
        <authorList>
            <person name="Lanie J.A."/>
            <person name="Ng W.-L."/>
            <person name="Kazmierczak K.M."/>
            <person name="Andrzejewski T.M."/>
            <person name="Davidsen T.M."/>
            <person name="Wayne K.J."/>
            <person name="Tettelin H."/>
            <person name="Glass J.I."/>
            <person name="Rusch D."/>
            <person name="Podicherti R."/>
            <person name="Tsui H.-C.T."/>
            <person name="Winkler M.E."/>
        </authorList>
    </citation>
    <scope>NUCLEOTIDE SEQUENCE</scope>
</reference>
<dbReference type="EMBL" id="UINC01145979">
    <property type="protein sequence ID" value="SVD36435.1"/>
    <property type="molecule type" value="Genomic_DNA"/>
</dbReference>
<dbReference type="Gene3D" id="3.30.70.660">
    <property type="entry name" value="Pseudouridine synthase I, catalytic domain, C-terminal subdomain"/>
    <property type="match status" value="1"/>
</dbReference>
<dbReference type="Gene3D" id="3.30.70.580">
    <property type="entry name" value="Pseudouridine synthase I, catalytic domain, N-terminal subdomain"/>
    <property type="match status" value="1"/>
</dbReference>
<dbReference type="InterPro" id="IPR001406">
    <property type="entry name" value="PsdUridine_synth_TruA"/>
</dbReference>
<protein>
    <recommendedName>
        <fullName evidence="4">Pseudouridine synthase I TruA alpha/beta domain-containing protein</fullName>
    </recommendedName>
</protein>
<gene>
    <name evidence="5" type="ORF">METZ01_LOCUS389289</name>
</gene>
<evidence type="ECO:0000256" key="3">
    <source>
        <dbReference type="ARBA" id="ARBA00023235"/>
    </source>
</evidence>
<evidence type="ECO:0000313" key="5">
    <source>
        <dbReference type="EMBL" id="SVD36435.1"/>
    </source>
</evidence>
<feature type="domain" description="Pseudouridine synthase I TruA alpha/beta" evidence="4">
    <location>
        <begin position="152"/>
        <end position="241"/>
    </location>
</feature>
<feature type="domain" description="Pseudouridine synthase I TruA alpha/beta" evidence="4">
    <location>
        <begin position="13"/>
        <end position="112"/>
    </location>
</feature>
<dbReference type="GO" id="GO:0003723">
    <property type="term" value="F:RNA binding"/>
    <property type="evidence" value="ECO:0007669"/>
    <property type="project" value="InterPro"/>
</dbReference>
<organism evidence="5">
    <name type="scientific">marine metagenome</name>
    <dbReference type="NCBI Taxonomy" id="408172"/>
    <lineage>
        <taxon>unclassified sequences</taxon>
        <taxon>metagenomes</taxon>
        <taxon>ecological metagenomes</taxon>
    </lineage>
</organism>
<dbReference type="AlphaFoldDB" id="A0A382URL2"/>
<dbReference type="GO" id="GO:0031119">
    <property type="term" value="P:tRNA pseudouridine synthesis"/>
    <property type="evidence" value="ECO:0007669"/>
    <property type="project" value="TreeGrafter"/>
</dbReference>
<evidence type="ECO:0000256" key="2">
    <source>
        <dbReference type="ARBA" id="ARBA00022694"/>
    </source>
</evidence>
<dbReference type="InterPro" id="IPR020097">
    <property type="entry name" value="PsdUridine_synth_TruA_a/b_dom"/>
</dbReference>
<keyword evidence="3" id="KW-0413">Isomerase</keyword>
<dbReference type="PANTHER" id="PTHR11142:SF0">
    <property type="entry name" value="TRNA PSEUDOURIDINE SYNTHASE-LIKE 1"/>
    <property type="match status" value="1"/>
</dbReference>
<dbReference type="GO" id="GO:0009982">
    <property type="term" value="F:pseudouridine synthase activity"/>
    <property type="evidence" value="ECO:0007669"/>
    <property type="project" value="InterPro"/>
</dbReference>
<proteinExistence type="inferred from homology"/>
<accession>A0A382URL2</accession>
<dbReference type="NCBIfam" id="TIGR00071">
    <property type="entry name" value="hisT_truA"/>
    <property type="match status" value="1"/>
</dbReference>
<keyword evidence="2" id="KW-0819">tRNA processing</keyword>
<dbReference type="SUPFAM" id="SSF55120">
    <property type="entry name" value="Pseudouridine synthase"/>
    <property type="match status" value="1"/>
</dbReference>
<dbReference type="PANTHER" id="PTHR11142">
    <property type="entry name" value="PSEUDOURIDYLATE SYNTHASE"/>
    <property type="match status" value="1"/>
</dbReference>
<evidence type="ECO:0000256" key="1">
    <source>
        <dbReference type="ARBA" id="ARBA00009375"/>
    </source>
</evidence>
<dbReference type="FunFam" id="3.30.70.580:FF:000001">
    <property type="entry name" value="tRNA pseudouridine synthase A"/>
    <property type="match status" value="1"/>
</dbReference>
<comment type="similarity">
    <text evidence="1">Belongs to the tRNA pseudouridine synthase TruA family.</text>
</comment>
<dbReference type="InterPro" id="IPR020095">
    <property type="entry name" value="PsdUridine_synth_TruA_C"/>
</dbReference>
<dbReference type="PIRSF" id="PIRSF001430">
    <property type="entry name" value="tRNA_psdUrid_synth"/>
    <property type="match status" value="1"/>
</dbReference>
<dbReference type="InterPro" id="IPR020094">
    <property type="entry name" value="TruA/RsuA/RluB/E/F_N"/>
</dbReference>
<name>A0A382URL2_9ZZZZ</name>
<dbReference type="InterPro" id="IPR020103">
    <property type="entry name" value="PsdUridine_synth_cat_dom_sf"/>
</dbReference>
<feature type="non-terminal residue" evidence="5">
    <location>
        <position position="242"/>
    </location>
</feature>
<sequence length="242" mass="26771">MPITNNSEFRVAIAVEYDGSAFNGWQKQSPPRLKTIQSELERALSCIADSQIRTTCAGRTDAGVHATCQIVHFDSPTDRPERAWTRGVNSLLPPSVRVLWARHVDGQFHARFSATARHYQYIIYHRATASALMRGRATYAARPLDVNVMNSAAQNLVGEQDFSAFRAAGCQSKTPFRCINMASVSNYNGFIVLDIQANAFLQHMVRNITGALLEVGQGERNTDWINELIASKDRTQAGLTAA</sequence>
<dbReference type="Pfam" id="PF01416">
    <property type="entry name" value="PseudoU_synth_1"/>
    <property type="match status" value="2"/>
</dbReference>
<dbReference type="HAMAP" id="MF_00171">
    <property type="entry name" value="TruA"/>
    <property type="match status" value="1"/>
</dbReference>
<dbReference type="CDD" id="cd02570">
    <property type="entry name" value="PseudoU_synth_EcTruA"/>
    <property type="match status" value="1"/>
</dbReference>
<evidence type="ECO:0000259" key="4">
    <source>
        <dbReference type="Pfam" id="PF01416"/>
    </source>
</evidence>